<dbReference type="Ensembl" id="ENSXETT00000111721">
    <property type="protein sequence ID" value="ENSXETP00000109888"/>
    <property type="gene ID" value="ENSXETG00000045475"/>
</dbReference>
<feature type="domain" description="SCAN box" evidence="1">
    <location>
        <begin position="62"/>
        <end position="140"/>
    </location>
</feature>
<evidence type="ECO:0000313" key="2">
    <source>
        <dbReference type="Ensembl" id="ENSXETP00000109888"/>
    </source>
</evidence>
<dbReference type="InterPro" id="IPR003309">
    <property type="entry name" value="SCAN_dom"/>
</dbReference>
<dbReference type="InParanoid" id="A0A803JPF8"/>
<dbReference type="SMART" id="SM00431">
    <property type="entry name" value="SCAN"/>
    <property type="match status" value="1"/>
</dbReference>
<dbReference type="PANTHER" id="PTHR46888">
    <property type="entry name" value="ZINC KNUCKLE DOMAINCONTAINING PROTEIN-RELATED"/>
    <property type="match status" value="1"/>
</dbReference>
<sequence length="225" mass="26341">MFERVAKTCLWPKDQWVVRLAPYLTGKAQKAYSSLNARDAQDYDYVKDAIFHRYELNVETFRQRFRAYRYSNFDGPREAYAQLHELLLKWIQPERKTGEQILEMIALEQFIEILPDKVKLWVQEHRPETSTKAISLAEDFLLARREAEKKTVFSMVQYQLVPAGGQAHSWSSITTSYKGLTQTPKRNQSAAFIASKLLYAAPGGQHLLYKYSFREAAHPFRKWLL</sequence>
<protein>
    <recommendedName>
        <fullName evidence="1">SCAN box domain-containing protein</fullName>
    </recommendedName>
</protein>
<dbReference type="Gene3D" id="1.10.4020.10">
    <property type="entry name" value="DNA breaking-rejoining enzymes"/>
    <property type="match status" value="1"/>
</dbReference>
<dbReference type="FunFam" id="1.10.4020.10:FF:000001">
    <property type="entry name" value="zinc finger protein 263 isoform X1"/>
    <property type="match status" value="1"/>
</dbReference>
<dbReference type="InterPro" id="IPR038269">
    <property type="entry name" value="SCAN_sf"/>
</dbReference>
<dbReference type="GeneTree" id="ENSGT00940000159113"/>
<dbReference type="PANTHER" id="PTHR46888:SF1">
    <property type="entry name" value="RIBONUCLEASE H"/>
    <property type="match status" value="1"/>
</dbReference>
<dbReference type="SUPFAM" id="SSF47353">
    <property type="entry name" value="Retrovirus capsid dimerization domain-like"/>
    <property type="match status" value="1"/>
</dbReference>
<organism evidence="2">
    <name type="scientific">Xenopus tropicalis</name>
    <name type="common">Western clawed frog</name>
    <name type="synonym">Silurana tropicalis</name>
    <dbReference type="NCBI Taxonomy" id="8364"/>
    <lineage>
        <taxon>Eukaryota</taxon>
        <taxon>Metazoa</taxon>
        <taxon>Chordata</taxon>
        <taxon>Craniata</taxon>
        <taxon>Vertebrata</taxon>
        <taxon>Euteleostomi</taxon>
        <taxon>Amphibia</taxon>
        <taxon>Batrachia</taxon>
        <taxon>Anura</taxon>
        <taxon>Pipoidea</taxon>
        <taxon>Pipidae</taxon>
        <taxon>Xenopodinae</taxon>
        <taxon>Xenopus</taxon>
        <taxon>Silurana</taxon>
    </lineage>
</organism>
<accession>A0A803JPF8</accession>
<evidence type="ECO:0000259" key="1">
    <source>
        <dbReference type="PROSITE" id="PS50804"/>
    </source>
</evidence>
<reference evidence="2" key="2">
    <citation type="submission" date="2021-03" db="UniProtKB">
        <authorList>
            <consortium name="Ensembl"/>
        </authorList>
    </citation>
    <scope>IDENTIFICATION</scope>
</reference>
<name>A0A803JPF8_XENTR</name>
<dbReference type="CDD" id="cd07936">
    <property type="entry name" value="SCAN"/>
    <property type="match status" value="1"/>
</dbReference>
<dbReference type="PROSITE" id="PS50804">
    <property type="entry name" value="SCAN_BOX"/>
    <property type="match status" value="1"/>
</dbReference>
<reference evidence="2" key="1">
    <citation type="journal article" date="2010" name="Science">
        <title>The genome of the Western clawed frog Xenopus tropicalis.</title>
        <authorList>
            <person name="Hellsten U."/>
            <person name="Harland R.M."/>
            <person name="Gilchrist M.J."/>
            <person name="Hendrix D."/>
            <person name="Jurka J."/>
            <person name="Kapitonov V."/>
            <person name="Ovcharenko I."/>
            <person name="Putnam N.H."/>
            <person name="Shu S."/>
            <person name="Taher L."/>
            <person name="Blitz I.L."/>
            <person name="Blumberg B."/>
            <person name="Dichmann D.S."/>
            <person name="Dubchak I."/>
            <person name="Amaya E."/>
            <person name="Detter J.C."/>
            <person name="Fletcher R."/>
            <person name="Gerhard D.S."/>
            <person name="Goodstein D."/>
            <person name="Graves T."/>
            <person name="Grigoriev I.V."/>
            <person name="Grimwood J."/>
            <person name="Kawashima T."/>
            <person name="Lindquist E."/>
            <person name="Lucas S.M."/>
            <person name="Mead P.E."/>
            <person name="Mitros T."/>
            <person name="Ogino H."/>
            <person name="Ohta Y."/>
            <person name="Poliakov A.V."/>
            <person name="Pollet N."/>
            <person name="Robert J."/>
            <person name="Salamov A."/>
            <person name="Sater A.K."/>
            <person name="Schmutz J."/>
            <person name="Terry A."/>
            <person name="Vize P.D."/>
            <person name="Warren W.C."/>
            <person name="Wells D."/>
            <person name="Wills A."/>
            <person name="Wilson R.K."/>
            <person name="Zimmerman L.B."/>
            <person name="Zorn A.M."/>
            <person name="Grainger R."/>
            <person name="Grammer T."/>
            <person name="Khokha M.K."/>
            <person name="Richardson P.M."/>
            <person name="Rokhsar D.S."/>
        </authorList>
    </citation>
    <scope>NUCLEOTIDE SEQUENCE [LARGE SCALE GENOMIC DNA]</scope>
    <source>
        <strain evidence="2">Nigerian</strain>
    </source>
</reference>
<proteinExistence type="predicted"/>
<dbReference type="AlphaFoldDB" id="A0A803JPF8"/>
<dbReference type="Pfam" id="PF02023">
    <property type="entry name" value="SCAN"/>
    <property type="match status" value="1"/>
</dbReference>